<keyword evidence="1" id="KW-1133">Transmembrane helix</keyword>
<dbReference type="Proteomes" id="UP000323258">
    <property type="component" value="Unassembled WGS sequence"/>
</dbReference>
<reference evidence="2 3" key="2">
    <citation type="submission" date="2019-09" db="EMBL/GenBank/DDBJ databases">
        <title>Mesorhizobium sp. MaA-C15 isolated from Microcystis aeruginosa.</title>
        <authorList>
            <person name="Jeong S.E."/>
            <person name="Jin H.M."/>
            <person name="Jeon C.O."/>
        </authorList>
    </citation>
    <scope>NUCLEOTIDE SEQUENCE [LARGE SCALE GENOMIC DNA]</scope>
    <source>
        <strain evidence="2 3">MaA-C15</strain>
    </source>
</reference>
<feature type="transmembrane region" description="Helical" evidence="1">
    <location>
        <begin position="36"/>
        <end position="58"/>
    </location>
</feature>
<accession>A0A5D4GS95</accession>
<keyword evidence="3" id="KW-1185">Reference proteome</keyword>
<organism evidence="2 3">
    <name type="scientific">Neoaquamicrobium microcysteis</name>
    <dbReference type="NCBI Taxonomy" id="2682781"/>
    <lineage>
        <taxon>Bacteria</taxon>
        <taxon>Pseudomonadati</taxon>
        <taxon>Pseudomonadota</taxon>
        <taxon>Alphaproteobacteria</taxon>
        <taxon>Hyphomicrobiales</taxon>
        <taxon>Phyllobacteriaceae</taxon>
        <taxon>Neoaquamicrobium</taxon>
    </lineage>
</organism>
<sequence>MARHDASELSTAARYEAQFSDLPVGDDEPPSVRRKALAYGALIIVAGVLVTLLGALVAI</sequence>
<reference evidence="2 3" key="1">
    <citation type="submission" date="2019-08" db="EMBL/GenBank/DDBJ databases">
        <authorList>
            <person name="Seo Y.L."/>
        </authorList>
    </citation>
    <scope>NUCLEOTIDE SEQUENCE [LARGE SCALE GENOMIC DNA]</scope>
    <source>
        <strain evidence="2 3">MaA-C15</strain>
    </source>
</reference>
<dbReference type="RefSeq" id="WP_148915723.1">
    <property type="nucleotide sequence ID" value="NZ_VSZS01000065.1"/>
</dbReference>
<protein>
    <submittedName>
        <fullName evidence="2">Uncharacterized protein</fullName>
    </submittedName>
</protein>
<dbReference type="AlphaFoldDB" id="A0A5D4GS95"/>
<keyword evidence="1" id="KW-0472">Membrane</keyword>
<evidence type="ECO:0000313" key="3">
    <source>
        <dbReference type="Proteomes" id="UP000323258"/>
    </source>
</evidence>
<proteinExistence type="predicted"/>
<keyword evidence="1" id="KW-0812">Transmembrane</keyword>
<dbReference type="EMBL" id="VSZS01000065">
    <property type="protein sequence ID" value="TYR30922.1"/>
    <property type="molecule type" value="Genomic_DNA"/>
</dbReference>
<name>A0A5D4GS95_9HYPH</name>
<evidence type="ECO:0000256" key="1">
    <source>
        <dbReference type="SAM" id="Phobius"/>
    </source>
</evidence>
<comment type="caution">
    <text evidence="2">The sequence shown here is derived from an EMBL/GenBank/DDBJ whole genome shotgun (WGS) entry which is preliminary data.</text>
</comment>
<gene>
    <name evidence="2" type="ORF">FY036_15840</name>
</gene>
<evidence type="ECO:0000313" key="2">
    <source>
        <dbReference type="EMBL" id="TYR30922.1"/>
    </source>
</evidence>